<accession>A0AAV2N4S9</accession>
<proteinExistence type="predicted"/>
<feature type="region of interest" description="Disordered" evidence="1">
    <location>
        <begin position="16"/>
        <end position="35"/>
    </location>
</feature>
<organism evidence="2 3">
    <name type="scientific">Lasius platythorax</name>
    <dbReference type="NCBI Taxonomy" id="488582"/>
    <lineage>
        <taxon>Eukaryota</taxon>
        <taxon>Metazoa</taxon>
        <taxon>Ecdysozoa</taxon>
        <taxon>Arthropoda</taxon>
        <taxon>Hexapoda</taxon>
        <taxon>Insecta</taxon>
        <taxon>Pterygota</taxon>
        <taxon>Neoptera</taxon>
        <taxon>Endopterygota</taxon>
        <taxon>Hymenoptera</taxon>
        <taxon>Apocrita</taxon>
        <taxon>Aculeata</taxon>
        <taxon>Formicoidea</taxon>
        <taxon>Formicidae</taxon>
        <taxon>Formicinae</taxon>
        <taxon>Lasius</taxon>
        <taxon>Lasius</taxon>
    </lineage>
</organism>
<evidence type="ECO:0000256" key="1">
    <source>
        <dbReference type="SAM" id="MobiDB-lite"/>
    </source>
</evidence>
<gene>
    <name evidence="2" type="ORF">LPLAT_LOCUS1551</name>
</gene>
<keyword evidence="3" id="KW-1185">Reference proteome</keyword>
<dbReference type="Proteomes" id="UP001497644">
    <property type="component" value="Chromosome 10"/>
</dbReference>
<dbReference type="AlphaFoldDB" id="A0AAV2N4S9"/>
<sequence length="90" mass="10067">MVYPFSDRINANFGGITEEQQRVKSQNHYGSADRGSFLGKMGAGMGMKGGRQIVVSRPERRTRKASRTVAVFSLTFSLRQVSPSWNIQSR</sequence>
<name>A0AAV2N4S9_9HYME</name>
<evidence type="ECO:0000313" key="2">
    <source>
        <dbReference type="EMBL" id="CAL1675050.1"/>
    </source>
</evidence>
<protein>
    <submittedName>
        <fullName evidence="2">Uncharacterized protein</fullName>
    </submittedName>
</protein>
<dbReference type="EMBL" id="OZ034833">
    <property type="protein sequence ID" value="CAL1675050.1"/>
    <property type="molecule type" value="Genomic_DNA"/>
</dbReference>
<evidence type="ECO:0000313" key="3">
    <source>
        <dbReference type="Proteomes" id="UP001497644"/>
    </source>
</evidence>
<reference evidence="2" key="1">
    <citation type="submission" date="2024-04" db="EMBL/GenBank/DDBJ databases">
        <authorList>
            <consortium name="Molecular Ecology Group"/>
        </authorList>
    </citation>
    <scope>NUCLEOTIDE SEQUENCE</scope>
</reference>